<gene>
    <name evidence="12 17" type="primary">dusB</name>
    <name evidence="17" type="ORF">D8779_04295</name>
</gene>
<evidence type="ECO:0000256" key="4">
    <source>
        <dbReference type="ARBA" id="ARBA00022630"/>
    </source>
</evidence>
<feature type="domain" description="DUS-like FMN-binding" evidence="16">
    <location>
        <begin position="16"/>
        <end position="320"/>
    </location>
</feature>
<feature type="binding site" evidence="12 15">
    <location>
        <begin position="227"/>
        <end position="228"/>
    </location>
    <ligand>
        <name>FMN</name>
        <dbReference type="ChEBI" id="CHEBI:58210"/>
    </ligand>
</feature>
<evidence type="ECO:0000256" key="14">
    <source>
        <dbReference type="PIRSR" id="PIRSR006621-1"/>
    </source>
</evidence>
<evidence type="ECO:0000256" key="11">
    <source>
        <dbReference type="ARBA" id="ARBA00048802"/>
    </source>
</evidence>
<evidence type="ECO:0000256" key="9">
    <source>
        <dbReference type="ARBA" id="ARBA00023002"/>
    </source>
</evidence>
<reference evidence="17 18" key="1">
    <citation type="submission" date="2018-10" db="EMBL/GenBank/DDBJ databases">
        <title>Pseudomonas leptonychotis sp. nov., isolated from Weddell seals in Antarctica.</title>
        <authorList>
            <person name="Novakova D."/>
            <person name="Svec P."/>
            <person name="Kralova S."/>
            <person name="Kristofova L."/>
            <person name="Zeman M."/>
            <person name="Pantucek R."/>
            <person name="Maslanova I."/>
            <person name="Sedlacek I."/>
        </authorList>
    </citation>
    <scope>NUCLEOTIDE SEQUENCE [LARGE SCALE GENOMIC DNA]</scope>
    <source>
        <strain evidence="17 18">CCM 8849</strain>
    </source>
</reference>
<evidence type="ECO:0000313" key="18">
    <source>
        <dbReference type="Proteomes" id="UP000307541"/>
    </source>
</evidence>
<feature type="active site" description="Proton donor" evidence="12 14">
    <location>
        <position position="103"/>
    </location>
</feature>
<dbReference type="CDD" id="cd02801">
    <property type="entry name" value="DUS_like_FMN"/>
    <property type="match status" value="1"/>
</dbReference>
<keyword evidence="18" id="KW-1185">Reference proteome</keyword>
<keyword evidence="8 12" id="KW-0694">RNA-binding</keyword>
<dbReference type="InterPro" id="IPR035587">
    <property type="entry name" value="DUS-like_FMN-bd"/>
</dbReference>
<dbReference type="GO" id="GO:0000049">
    <property type="term" value="F:tRNA binding"/>
    <property type="evidence" value="ECO:0007669"/>
    <property type="project" value="UniProtKB-UniRule"/>
</dbReference>
<comment type="similarity">
    <text evidence="12">Belongs to the Dus family. DusB subfamily.</text>
</comment>
<dbReference type="Gene3D" id="1.10.1200.80">
    <property type="entry name" value="Putative flavin oxidoreducatase, domain 2"/>
    <property type="match status" value="1"/>
</dbReference>
<keyword evidence="4 12" id="KW-0285">Flavoprotein</keyword>
<keyword evidence="3 12" id="KW-0820">tRNA-binding</keyword>
<comment type="caution">
    <text evidence="17">The sequence shown here is derived from an EMBL/GenBank/DDBJ whole genome shotgun (WGS) entry which is preliminary data.</text>
</comment>
<evidence type="ECO:0000256" key="10">
    <source>
        <dbReference type="ARBA" id="ARBA00048205"/>
    </source>
</evidence>
<organism evidence="17 18">
    <name type="scientific">Pseudomonas leptonychotis</name>
    <dbReference type="NCBI Taxonomy" id="2448482"/>
    <lineage>
        <taxon>Bacteria</taxon>
        <taxon>Pseudomonadati</taxon>
        <taxon>Pseudomonadota</taxon>
        <taxon>Gammaproteobacteria</taxon>
        <taxon>Pseudomonadales</taxon>
        <taxon>Pseudomonadaceae</taxon>
        <taxon>Pseudomonas</taxon>
    </lineage>
</organism>
<dbReference type="GO" id="GO:0010181">
    <property type="term" value="F:FMN binding"/>
    <property type="evidence" value="ECO:0007669"/>
    <property type="project" value="UniProtKB-UniRule"/>
</dbReference>
<dbReference type="GO" id="GO:0050660">
    <property type="term" value="F:flavin adenine dinucleotide binding"/>
    <property type="evidence" value="ECO:0007669"/>
    <property type="project" value="InterPro"/>
</dbReference>
<dbReference type="Proteomes" id="UP000307541">
    <property type="component" value="Unassembled WGS sequence"/>
</dbReference>
<sequence>MSALRIGPYTLPNSLILAPMAGVTDQPFRQLCKRMGAGLVVSEMVTSDVRLWNTRKSSLRMMHSGDPEPRSVQIAGGDPEMLAEAARRNVEMGAQIIDINMGCPAKKVCNKAAGSALLKDETLVREILQAVVTAVNVPVTLKIRTGWDRENKNGINVAKIAEDAGIVALAVHGRTRADLYMGEAEYDTIAAIKQAVSIPVMANGDIDSPEKAKAVLAATGADGLLIGRAAQGRPWIFREIEHYLRTGEHLPAPSLLEVERILLEHLAALHAFYGDVMGVRIARKHVSWYLATLPGAKEFRAQFNRLDSTDAQCANVREFFSERHNNGEGVAA</sequence>
<evidence type="ECO:0000259" key="16">
    <source>
        <dbReference type="Pfam" id="PF01207"/>
    </source>
</evidence>
<dbReference type="InterPro" id="IPR013785">
    <property type="entry name" value="Aldolase_TIM"/>
</dbReference>
<comment type="similarity">
    <text evidence="13">Belongs to the dus family.</text>
</comment>
<feature type="binding site" evidence="12 15">
    <location>
        <position position="142"/>
    </location>
    <ligand>
        <name>FMN</name>
        <dbReference type="ChEBI" id="CHEBI:58210"/>
    </ligand>
</feature>
<comment type="catalytic activity">
    <reaction evidence="10 12">
        <text>a 5,6-dihydrouridine in tRNA + NADP(+) = a uridine in tRNA + NADPH + H(+)</text>
        <dbReference type="Rhea" id="RHEA:23624"/>
        <dbReference type="Rhea" id="RHEA-COMP:13339"/>
        <dbReference type="Rhea" id="RHEA-COMP:13887"/>
        <dbReference type="ChEBI" id="CHEBI:15378"/>
        <dbReference type="ChEBI" id="CHEBI:57783"/>
        <dbReference type="ChEBI" id="CHEBI:58349"/>
        <dbReference type="ChEBI" id="CHEBI:65315"/>
        <dbReference type="ChEBI" id="CHEBI:74443"/>
    </reaction>
</comment>
<dbReference type="PANTHER" id="PTHR45846:SF1">
    <property type="entry name" value="TRNA-DIHYDROURIDINE(47) SYNTHASE [NAD(P)(+)]-LIKE"/>
    <property type="match status" value="1"/>
</dbReference>
<feature type="binding site" evidence="12">
    <location>
        <begin position="203"/>
        <end position="205"/>
    </location>
    <ligand>
        <name>FMN</name>
        <dbReference type="ChEBI" id="CHEBI:58210"/>
    </ligand>
</feature>
<evidence type="ECO:0000256" key="12">
    <source>
        <dbReference type="HAMAP-Rule" id="MF_02042"/>
    </source>
</evidence>
<evidence type="ECO:0000256" key="5">
    <source>
        <dbReference type="ARBA" id="ARBA00022643"/>
    </source>
</evidence>
<evidence type="ECO:0000256" key="15">
    <source>
        <dbReference type="PIRSR" id="PIRSR006621-2"/>
    </source>
</evidence>
<accession>A0A4T2A442</accession>
<dbReference type="GO" id="GO:0017150">
    <property type="term" value="F:tRNA dihydrouridine synthase activity"/>
    <property type="evidence" value="ECO:0007669"/>
    <property type="project" value="UniProtKB-UniRule"/>
</dbReference>
<dbReference type="EC" id="1.3.1.-" evidence="12"/>
<keyword evidence="6 12" id="KW-0819">tRNA processing</keyword>
<proteinExistence type="inferred from homology"/>
<comment type="function">
    <text evidence="2 12 13">Catalyzes the synthesis of 5,6-dihydrouridine (D), a modified base found in the D-loop of most tRNAs, via the reduction of the C5-C6 double bond in target uridines.</text>
</comment>
<evidence type="ECO:0000256" key="13">
    <source>
        <dbReference type="PIRNR" id="PIRNR006621"/>
    </source>
</evidence>
<feature type="binding site" evidence="12 15">
    <location>
        <position position="73"/>
    </location>
    <ligand>
        <name>FMN</name>
        <dbReference type="ChEBI" id="CHEBI:58210"/>
    </ligand>
</feature>
<evidence type="ECO:0000256" key="7">
    <source>
        <dbReference type="ARBA" id="ARBA00022857"/>
    </source>
</evidence>
<dbReference type="NCBIfam" id="TIGR00737">
    <property type="entry name" value="nifR3_yhdG"/>
    <property type="match status" value="1"/>
</dbReference>
<evidence type="ECO:0000313" key="17">
    <source>
        <dbReference type="EMBL" id="TIH09921.1"/>
    </source>
</evidence>
<dbReference type="Gene3D" id="3.20.20.70">
    <property type="entry name" value="Aldolase class I"/>
    <property type="match status" value="1"/>
</dbReference>
<dbReference type="RefSeq" id="WP_136663222.1">
    <property type="nucleotide sequence ID" value="NZ_RFLV01000001.1"/>
</dbReference>
<comment type="cofactor">
    <cofactor evidence="1 12 13 15">
        <name>FMN</name>
        <dbReference type="ChEBI" id="CHEBI:58210"/>
    </cofactor>
</comment>
<evidence type="ECO:0000256" key="2">
    <source>
        <dbReference type="ARBA" id="ARBA00002790"/>
    </source>
</evidence>
<keyword evidence="5 12" id="KW-0288">FMN</keyword>
<dbReference type="InterPro" id="IPR024036">
    <property type="entry name" value="tRNA-dHydroUridine_Synthase_C"/>
</dbReference>
<dbReference type="InterPro" id="IPR004652">
    <property type="entry name" value="DusB-like"/>
</dbReference>
<evidence type="ECO:0000256" key="6">
    <source>
        <dbReference type="ARBA" id="ARBA00022694"/>
    </source>
</evidence>
<name>A0A4T2A442_9PSED</name>
<dbReference type="AlphaFoldDB" id="A0A4T2A442"/>
<evidence type="ECO:0000256" key="1">
    <source>
        <dbReference type="ARBA" id="ARBA00001917"/>
    </source>
</evidence>
<dbReference type="PROSITE" id="PS01136">
    <property type="entry name" value="UPF0034"/>
    <property type="match status" value="1"/>
</dbReference>
<keyword evidence="7 12" id="KW-0521">NADP</keyword>
<comment type="catalytic activity">
    <reaction evidence="11 12">
        <text>a 5,6-dihydrouridine in tRNA + NAD(+) = a uridine in tRNA + NADH + H(+)</text>
        <dbReference type="Rhea" id="RHEA:54452"/>
        <dbReference type="Rhea" id="RHEA-COMP:13339"/>
        <dbReference type="Rhea" id="RHEA-COMP:13887"/>
        <dbReference type="ChEBI" id="CHEBI:15378"/>
        <dbReference type="ChEBI" id="CHEBI:57540"/>
        <dbReference type="ChEBI" id="CHEBI:57945"/>
        <dbReference type="ChEBI" id="CHEBI:65315"/>
        <dbReference type="ChEBI" id="CHEBI:74443"/>
    </reaction>
</comment>
<dbReference type="EMBL" id="RFLV01000001">
    <property type="protein sequence ID" value="TIH09921.1"/>
    <property type="molecule type" value="Genomic_DNA"/>
</dbReference>
<dbReference type="HAMAP" id="MF_02042">
    <property type="entry name" value="DusB_subfam"/>
    <property type="match status" value="1"/>
</dbReference>
<keyword evidence="9 12" id="KW-0560">Oxidoreductase</keyword>
<dbReference type="InterPro" id="IPR032887">
    <property type="entry name" value="DusB"/>
</dbReference>
<evidence type="ECO:0000256" key="8">
    <source>
        <dbReference type="ARBA" id="ARBA00022884"/>
    </source>
</evidence>
<dbReference type="Pfam" id="PF01207">
    <property type="entry name" value="Dus"/>
    <property type="match status" value="1"/>
</dbReference>
<protein>
    <recommendedName>
        <fullName evidence="12">tRNA-dihydrouridine synthase B</fullName>
        <ecNumber evidence="12">1.3.1.-</ecNumber>
    </recommendedName>
</protein>
<dbReference type="OrthoDB" id="9764501at2"/>
<keyword evidence="15" id="KW-0547">Nucleotide-binding</keyword>
<evidence type="ECO:0000256" key="3">
    <source>
        <dbReference type="ARBA" id="ARBA00022555"/>
    </source>
</evidence>
<dbReference type="SUPFAM" id="SSF51395">
    <property type="entry name" value="FMN-linked oxidoreductases"/>
    <property type="match status" value="1"/>
</dbReference>
<dbReference type="InterPro" id="IPR001269">
    <property type="entry name" value="DUS_fam"/>
</dbReference>
<dbReference type="PIRSF" id="PIRSF006621">
    <property type="entry name" value="Dus"/>
    <property type="match status" value="1"/>
</dbReference>
<dbReference type="PANTHER" id="PTHR45846">
    <property type="entry name" value="TRNA-DIHYDROURIDINE(47) SYNTHASE [NAD(P)(+)]-LIKE"/>
    <property type="match status" value="1"/>
</dbReference>
<dbReference type="InterPro" id="IPR018517">
    <property type="entry name" value="tRNA_hU_synthase_CS"/>
</dbReference>
<feature type="binding site" evidence="12 15">
    <location>
        <begin position="19"/>
        <end position="21"/>
    </location>
    <ligand>
        <name>FMN</name>
        <dbReference type="ChEBI" id="CHEBI:58210"/>
    </ligand>
</feature>
<feature type="binding site" evidence="15">
    <location>
        <position position="172"/>
    </location>
    <ligand>
        <name>FMN</name>
        <dbReference type="ChEBI" id="CHEBI:58210"/>
    </ligand>
</feature>